<dbReference type="OrthoDB" id="5592879at2759"/>
<gene>
    <name evidence="4" type="ORF">AMS68_002618</name>
</gene>
<feature type="compositionally biased region" description="Basic residues" evidence="2">
    <location>
        <begin position="550"/>
        <end position="563"/>
    </location>
</feature>
<keyword evidence="5" id="KW-1185">Reference proteome</keyword>
<feature type="region of interest" description="Disordered" evidence="2">
    <location>
        <begin position="328"/>
        <end position="357"/>
    </location>
</feature>
<feature type="compositionally biased region" description="Low complexity" evidence="2">
    <location>
        <begin position="620"/>
        <end position="638"/>
    </location>
</feature>
<feature type="region of interest" description="Disordered" evidence="2">
    <location>
        <begin position="612"/>
        <end position="647"/>
    </location>
</feature>
<evidence type="ECO:0000256" key="2">
    <source>
        <dbReference type="SAM" id="MobiDB-lite"/>
    </source>
</evidence>
<evidence type="ECO:0000313" key="4">
    <source>
        <dbReference type="EMBL" id="QIW97100.1"/>
    </source>
</evidence>
<dbReference type="Pfam" id="PF15402">
    <property type="entry name" value="MELT_2"/>
    <property type="match status" value="5"/>
</dbReference>
<dbReference type="GO" id="GO:0007094">
    <property type="term" value="P:mitotic spindle assembly checkpoint signaling"/>
    <property type="evidence" value="ECO:0007669"/>
    <property type="project" value="TreeGrafter"/>
</dbReference>
<dbReference type="PANTHER" id="PTHR28260">
    <property type="entry name" value="SPINDLE POLE BODY COMPONENT SPC105"/>
    <property type="match status" value="1"/>
</dbReference>
<dbReference type="PANTHER" id="PTHR28260:SF1">
    <property type="entry name" value="SPINDLE POLE BODY COMPONENT SPC105"/>
    <property type="match status" value="1"/>
</dbReference>
<dbReference type="SMART" id="SM00787">
    <property type="entry name" value="Spc7"/>
    <property type="match status" value="1"/>
</dbReference>
<feature type="region of interest" description="Disordered" evidence="2">
    <location>
        <begin position="105"/>
        <end position="198"/>
    </location>
</feature>
<name>A0A6H0XR20_9PEZI</name>
<reference evidence="4 5" key="1">
    <citation type="journal article" date="2016" name="Sci. Rep.">
        <title>Peltaster fructicola genome reveals evolution from an invasive phytopathogen to an ectophytic parasite.</title>
        <authorList>
            <person name="Xu C."/>
            <person name="Chen H."/>
            <person name="Gleason M.L."/>
            <person name="Xu J.R."/>
            <person name="Liu H."/>
            <person name="Zhang R."/>
            <person name="Sun G."/>
        </authorList>
    </citation>
    <scope>NUCLEOTIDE SEQUENCE [LARGE SCALE GENOMIC DNA]</scope>
    <source>
        <strain evidence="4 5">LNHT1506</strain>
    </source>
</reference>
<sequence length="1162" mass="128588">MDDKENTAPLQLGHVGYNLSLSPVKDARKSRSKSIGPGGLNTTPEAQRAFLDRGLNATVRGILPDKEDAERKAARRKSMANRRVSFAPEATLHTWDVIEYMKDHTTSTQDQDATRNTTPGFTVPDAHDSPSSQLNSDDDVSMSGMSEDSGESASGEEEDNSEGEDDDTGTSMSLVTDGDTTQGSAMTANSSTSSSLDRNLRMAAEMAGTRGIEYDEYGDMSMEMVGEEVTNAFQPWAEQVDDERRGSAAFDQENMNPFVSHKLAPISETAAEDEDMSMDVTRAVGGILSANSMQMQSSPFAEVPMDLTQAIGGIQSPHSQLRTSLKRDHTDMDDTQLAAVSPSTRSKRRRSLTRSPAVVTARHPLDSGVGDNNDTERWDETMEFTRAIGGINAATRFSDISFDGNEELSMELTTVLGGIRGQHAVQSPRQALPNPSSPFRIEVDPTMTHAVEQDQLAAAEIGAQSPTPRAKATLSERRSSARSRRSSAADVHGAVQSSPSQRRVSRRISARSFAERSPVAQSAQESQPEPSTPVSAPRSRSKTQTPQSQRRTRSASKSPRPKAHSPISEPPPQDITPKQQMSEHAADTTPIAPTTEQRSIFDTIKLMITPRKESLKAVTPKKAAASPSRRPRSALKSAQRQQVVPAQTAVHTLNDDVAQLAVQDERKAHIHLQQFLDEAGIRFMDLTTSKRRLTTATTPSRLRKMTDVHDEPGDMTITLDDAIVAAACTEPELELFKHACHELKRYIDEGRIDIKALEAETFENTPLLIQAYMAADKDERTTIDAHMRDIKTNARLRSKEMWYGWRSNLVDDLMKALQTIAEDLIADDELLRQKEDLLSNALPPLLEQRTQKQGQAEQLLAMADKTRPEEQEELQAARERLQSIDTVLEERRRLVTELQDQLDAQNKRHAELDETRDECLKTIQSLDSAKASNAAVSEEQVAKLEGALLKLEDDYEWSIKSASVDPCVVTMSYKTQLELFFHPLAFHKVSNQQPTANAPIGLKCISKEPLCTIQRFFVQLLQAHLHSIVQQSTQIADMLTLVASTWDIALQLIETERLLAIEGPVEIRIQNDECLIIDSTLLLPAVRTKLRASFKVQIAFEDSQCETLHEPAVVVVYGQAYNEKSMSEFLRSHTESGFESWSSAVQQLRRKLVQQGPKSSPS</sequence>
<dbReference type="GO" id="GO:0000776">
    <property type="term" value="C:kinetochore"/>
    <property type="evidence" value="ECO:0007669"/>
    <property type="project" value="TreeGrafter"/>
</dbReference>
<dbReference type="Pfam" id="PF08317">
    <property type="entry name" value="Spc7"/>
    <property type="match status" value="1"/>
</dbReference>
<dbReference type="SMART" id="SM01315">
    <property type="entry name" value="Spc7_N"/>
    <property type="match status" value="1"/>
</dbReference>
<evidence type="ECO:0000256" key="1">
    <source>
        <dbReference type="SAM" id="Coils"/>
    </source>
</evidence>
<organism evidence="4 5">
    <name type="scientific">Peltaster fructicola</name>
    <dbReference type="NCBI Taxonomy" id="286661"/>
    <lineage>
        <taxon>Eukaryota</taxon>
        <taxon>Fungi</taxon>
        <taxon>Dikarya</taxon>
        <taxon>Ascomycota</taxon>
        <taxon>Pezizomycotina</taxon>
        <taxon>Dothideomycetes</taxon>
        <taxon>Dothideomycetes incertae sedis</taxon>
        <taxon>Peltaster</taxon>
    </lineage>
</organism>
<keyword evidence="1" id="KW-0175">Coiled coil</keyword>
<dbReference type="EMBL" id="CP051140">
    <property type="protein sequence ID" value="QIW97100.1"/>
    <property type="molecule type" value="Genomic_DNA"/>
</dbReference>
<feature type="region of interest" description="Disordered" evidence="2">
    <location>
        <begin position="461"/>
        <end position="598"/>
    </location>
</feature>
<feature type="compositionally biased region" description="Polar residues" evidence="2">
    <location>
        <begin position="106"/>
        <end position="120"/>
    </location>
</feature>
<feature type="compositionally biased region" description="Polar residues" evidence="2">
    <location>
        <begin position="169"/>
        <end position="183"/>
    </location>
</feature>
<feature type="compositionally biased region" description="Low complexity" evidence="2">
    <location>
        <begin position="184"/>
        <end position="195"/>
    </location>
</feature>
<dbReference type="InterPro" id="IPR013253">
    <property type="entry name" value="Spc7_domain"/>
</dbReference>
<feature type="region of interest" description="Disordered" evidence="2">
    <location>
        <begin position="62"/>
        <end position="82"/>
    </location>
</feature>
<dbReference type="GO" id="GO:1990758">
    <property type="term" value="P:mitotic sister chromatid biorientation"/>
    <property type="evidence" value="ECO:0007669"/>
    <property type="project" value="TreeGrafter"/>
</dbReference>
<feature type="compositionally biased region" description="Acidic residues" evidence="2">
    <location>
        <begin position="148"/>
        <end position="168"/>
    </location>
</feature>
<evidence type="ECO:0000259" key="3">
    <source>
        <dbReference type="SMART" id="SM00787"/>
    </source>
</evidence>
<accession>A0A6H0XR20</accession>
<dbReference type="Proteomes" id="UP000503462">
    <property type="component" value="Chromosome 2"/>
</dbReference>
<feature type="domain" description="Spc7 kinetochore protein" evidence="3">
    <location>
        <begin position="654"/>
        <end position="982"/>
    </location>
</feature>
<evidence type="ECO:0000313" key="5">
    <source>
        <dbReference type="Proteomes" id="UP000503462"/>
    </source>
</evidence>
<dbReference type="InterPro" id="IPR033338">
    <property type="entry name" value="Spc105/Spc7"/>
</dbReference>
<dbReference type="GO" id="GO:0034501">
    <property type="term" value="P:protein localization to kinetochore"/>
    <property type="evidence" value="ECO:0007669"/>
    <property type="project" value="TreeGrafter"/>
</dbReference>
<dbReference type="AlphaFoldDB" id="A0A6H0XR20"/>
<proteinExistence type="predicted"/>
<protein>
    <recommendedName>
        <fullName evidence="3">Spc7 kinetochore protein domain-containing protein</fullName>
    </recommendedName>
</protein>
<feature type="region of interest" description="Disordered" evidence="2">
    <location>
        <begin position="1"/>
        <end position="45"/>
    </location>
</feature>
<feature type="compositionally biased region" description="Polar residues" evidence="2">
    <location>
        <begin position="519"/>
        <end position="534"/>
    </location>
</feature>
<dbReference type="InterPro" id="IPR040850">
    <property type="entry name" value="Knl1_RWD_C"/>
</dbReference>
<feature type="coiled-coil region" evidence="1">
    <location>
        <begin position="860"/>
        <end position="954"/>
    </location>
</feature>
<dbReference type="Pfam" id="PF18210">
    <property type="entry name" value="Knl1_RWD_C"/>
    <property type="match status" value="1"/>
</dbReference>
<feature type="compositionally biased region" description="Basic and acidic residues" evidence="2">
    <location>
        <begin position="63"/>
        <end position="72"/>
    </location>
</feature>